<comment type="caution">
    <text evidence="2">The sequence shown here is derived from an EMBL/GenBank/DDBJ whole genome shotgun (WGS) entry which is preliminary data.</text>
</comment>
<keyword evidence="3" id="KW-1185">Reference proteome</keyword>
<organism evidence="2 3">
    <name type="scientific">Paenibacillus barengoltzii J12</name>
    <dbReference type="NCBI Taxonomy" id="935846"/>
    <lineage>
        <taxon>Bacteria</taxon>
        <taxon>Bacillati</taxon>
        <taxon>Bacillota</taxon>
        <taxon>Bacilli</taxon>
        <taxon>Bacillales</taxon>
        <taxon>Paenibacillaceae</taxon>
        <taxon>Paenibacillus</taxon>
    </lineage>
</organism>
<dbReference type="EMBL" id="FXAE01000001">
    <property type="protein sequence ID" value="SME91158.1"/>
    <property type="molecule type" value="Genomic_DNA"/>
</dbReference>
<proteinExistence type="predicted"/>
<gene>
    <name evidence="2" type="ORF">SAMN02744124_00131</name>
</gene>
<name>A0ABY1LU19_9BACL</name>
<sequence length="129" mass="14296">MRIAAYCDYYTDSIRPLQLIVDLQPGDVDWSETLYIPVSGPFEPFAPEDFGDLPCVSVLLEDLVRPKLEQEPSDQISAGAPDTSHSHPSQQLLGIRLPQIAARCGDPSDIQRLVLQMDEVEEILGYVIG</sequence>
<evidence type="ECO:0000256" key="1">
    <source>
        <dbReference type="SAM" id="MobiDB-lite"/>
    </source>
</evidence>
<protein>
    <submittedName>
        <fullName evidence="2">Uncharacterized protein</fullName>
    </submittedName>
</protein>
<evidence type="ECO:0000313" key="3">
    <source>
        <dbReference type="Proteomes" id="UP000192939"/>
    </source>
</evidence>
<feature type="region of interest" description="Disordered" evidence="1">
    <location>
        <begin position="69"/>
        <end position="90"/>
    </location>
</feature>
<evidence type="ECO:0000313" key="2">
    <source>
        <dbReference type="EMBL" id="SME91158.1"/>
    </source>
</evidence>
<accession>A0ABY1LU19</accession>
<reference evidence="2 3" key="1">
    <citation type="submission" date="2017-04" db="EMBL/GenBank/DDBJ databases">
        <authorList>
            <person name="Varghese N."/>
            <person name="Submissions S."/>
        </authorList>
    </citation>
    <scope>NUCLEOTIDE SEQUENCE [LARGE SCALE GENOMIC DNA]</scope>
    <source>
        <strain evidence="2 3">J12</strain>
    </source>
</reference>
<dbReference type="RefSeq" id="WP_028537374.1">
    <property type="nucleotide sequence ID" value="NZ_FXAE01000001.1"/>
</dbReference>
<dbReference type="Proteomes" id="UP000192939">
    <property type="component" value="Unassembled WGS sequence"/>
</dbReference>